<organism evidence="2 3">
    <name type="scientific">Juglans regia</name>
    <name type="common">English walnut</name>
    <dbReference type="NCBI Taxonomy" id="51240"/>
    <lineage>
        <taxon>Eukaryota</taxon>
        <taxon>Viridiplantae</taxon>
        <taxon>Streptophyta</taxon>
        <taxon>Embryophyta</taxon>
        <taxon>Tracheophyta</taxon>
        <taxon>Spermatophyta</taxon>
        <taxon>Magnoliopsida</taxon>
        <taxon>eudicotyledons</taxon>
        <taxon>Gunneridae</taxon>
        <taxon>Pentapetalae</taxon>
        <taxon>rosids</taxon>
        <taxon>fabids</taxon>
        <taxon>Fagales</taxon>
        <taxon>Juglandaceae</taxon>
        <taxon>Juglans</taxon>
    </lineage>
</organism>
<dbReference type="CDD" id="cd06222">
    <property type="entry name" value="RNase_H_like"/>
    <property type="match status" value="1"/>
</dbReference>
<keyword evidence="2" id="KW-1185">Reference proteome</keyword>
<sequence>MVVSKKEEAVMEPLEIELLALLRGLQFSIPLGFQSLCIEIDSLLLVKEISSPLPSNASYGNVITDIQEFKCRFLSCSIDHINREANQATHKLAIFFRNVSNTTIWWESVPNYVQPVLWTDFHL</sequence>
<accession>A0A6P9E3K8</accession>
<dbReference type="InterPro" id="IPR002156">
    <property type="entry name" value="RNaseH_domain"/>
</dbReference>
<protein>
    <submittedName>
        <fullName evidence="3">Uncharacterized protein LOC118344788</fullName>
    </submittedName>
</protein>
<dbReference type="InParanoid" id="A0A6P9E3K8"/>
<dbReference type="Proteomes" id="UP000235220">
    <property type="component" value="Chromosome 16"/>
</dbReference>
<gene>
    <name evidence="3" type="primary">LOC118344788</name>
</gene>
<dbReference type="InterPro" id="IPR036397">
    <property type="entry name" value="RNaseH_sf"/>
</dbReference>
<dbReference type="Pfam" id="PF13456">
    <property type="entry name" value="RVT_3"/>
    <property type="match status" value="1"/>
</dbReference>
<proteinExistence type="predicted"/>
<evidence type="ECO:0000313" key="3">
    <source>
        <dbReference type="RefSeq" id="XP_035542079.1"/>
    </source>
</evidence>
<dbReference type="RefSeq" id="XP_035542079.1">
    <property type="nucleotide sequence ID" value="XM_035686186.1"/>
</dbReference>
<evidence type="ECO:0000313" key="2">
    <source>
        <dbReference type="Proteomes" id="UP000235220"/>
    </source>
</evidence>
<dbReference type="InterPro" id="IPR044730">
    <property type="entry name" value="RNase_H-like_dom_plant"/>
</dbReference>
<dbReference type="GO" id="GO:0004523">
    <property type="term" value="F:RNA-DNA hybrid ribonuclease activity"/>
    <property type="evidence" value="ECO:0007669"/>
    <property type="project" value="InterPro"/>
</dbReference>
<dbReference type="OrthoDB" id="1906820at2759"/>
<evidence type="ECO:0000259" key="1">
    <source>
        <dbReference type="Pfam" id="PF13456"/>
    </source>
</evidence>
<dbReference type="InterPro" id="IPR053151">
    <property type="entry name" value="RNase_H-like"/>
</dbReference>
<dbReference type="GO" id="GO:0003676">
    <property type="term" value="F:nucleic acid binding"/>
    <property type="evidence" value="ECO:0007669"/>
    <property type="project" value="InterPro"/>
</dbReference>
<dbReference type="Gene3D" id="3.30.420.10">
    <property type="entry name" value="Ribonuclease H-like superfamily/Ribonuclease H"/>
    <property type="match status" value="1"/>
</dbReference>
<dbReference type="GeneID" id="118344788"/>
<dbReference type="PANTHER" id="PTHR47723:SF19">
    <property type="entry name" value="POLYNUCLEOTIDYL TRANSFERASE, RIBONUCLEASE H-LIKE SUPERFAMILY PROTEIN"/>
    <property type="match status" value="1"/>
</dbReference>
<reference evidence="3" key="1">
    <citation type="submission" date="2025-08" db="UniProtKB">
        <authorList>
            <consortium name="RefSeq"/>
        </authorList>
    </citation>
    <scope>IDENTIFICATION</scope>
    <source>
        <tissue evidence="3">Leaves</tissue>
    </source>
</reference>
<dbReference type="KEGG" id="jre:118344788"/>
<name>A0A6P9E3K8_JUGRE</name>
<dbReference type="AlphaFoldDB" id="A0A6P9E3K8"/>
<feature type="domain" description="RNase H type-1" evidence="1">
    <location>
        <begin position="4"/>
        <end position="93"/>
    </location>
</feature>
<dbReference type="PANTHER" id="PTHR47723">
    <property type="entry name" value="OS05G0353850 PROTEIN"/>
    <property type="match status" value="1"/>
</dbReference>